<name>S9QX56_9RHOB</name>
<evidence type="ECO:0000313" key="5">
    <source>
        <dbReference type="Proteomes" id="UP000015346"/>
    </source>
</evidence>
<keyword evidence="5" id="KW-1185">Reference proteome</keyword>
<dbReference type="GO" id="GO:0000166">
    <property type="term" value="F:nucleotide binding"/>
    <property type="evidence" value="ECO:0007669"/>
    <property type="project" value="UniProtKB-KW"/>
</dbReference>
<protein>
    <submittedName>
        <fullName evidence="4">5'-nucleotidase/2',3'-cyclic phosphodiesterase</fullName>
        <ecNumber evidence="4">3.1.4.16</ecNumber>
    </submittedName>
</protein>
<dbReference type="GO" id="GO:0008663">
    <property type="term" value="F:2',3'-cyclic-nucleotide 2'-phosphodiesterase activity"/>
    <property type="evidence" value="ECO:0007669"/>
    <property type="project" value="UniProtKB-EC"/>
</dbReference>
<keyword evidence="1" id="KW-0547">Nucleotide-binding</keyword>
<feature type="domain" description="5'-Nucleotidase C-terminal" evidence="3">
    <location>
        <begin position="174"/>
        <end position="362"/>
    </location>
</feature>
<dbReference type="Proteomes" id="UP000015346">
    <property type="component" value="Unassembled WGS sequence"/>
</dbReference>
<reference evidence="4 5" key="1">
    <citation type="journal article" date="2013" name="Stand. Genomic Sci.">
        <title>Genome sequence of the reddish-pigmented Rubellimicrobium thermophilum type strain (DSM 16684(T)), a member of the Roseobacter clade.</title>
        <authorList>
            <person name="Fiebig A."/>
            <person name="Riedel T."/>
            <person name="Gronow S."/>
            <person name="Petersen J."/>
            <person name="Klenk H.P."/>
            <person name="Goker M."/>
        </authorList>
    </citation>
    <scope>NUCLEOTIDE SEQUENCE [LARGE SCALE GENOMIC DNA]</scope>
    <source>
        <strain evidence="4 5">DSM 16684</strain>
    </source>
</reference>
<dbReference type="InterPro" id="IPR036907">
    <property type="entry name" value="5'-Nucleotdase_C_sf"/>
</dbReference>
<keyword evidence="1 4" id="KW-0378">Hydrolase</keyword>
<gene>
    <name evidence="4" type="ORF">ruthe_02415</name>
</gene>
<sequence length="454" mass="47895">MWVSCPPQTAAWAGLAAAGGLKADDMTAAAHAEAARLRRDGADLVIGLCHTGIGPDTGEPGAEDAALPLAARAGLDVLVLGHSHRVFPGPGWEGMAGVDAQAGTLWGRPAVQPGFHGSHVGVIDLDLVRQAEGWRLAGHAVQAVPVPPDLPPDPGVEAVARPRHLRLLERLERVVGQAERPLSSHFALVRPDPVLAFVAEAQREAAQAILDGRPESELPLLSAVAPFRTGGRGGPFNYVDIAPGPVRLREAAGLYIHLNTLCILEMSGAALRERLEQSAAVFHRLCPGETDQPLIDRRWPAWQFEVIHGLSWRIDLSREAATDPEGRARPGGGGRIRDLRHAGRPVGDDDRFLVATSSHRAATAGKGGRLVCAAPAAIRDLVIARLGRVPAGRESRADWDFVPMPGTAAWFDSGPGALAHLGAGAKAEGQAGESGRIEPIGPAPGGFHRFRLRL</sequence>
<feature type="region of interest" description="Disordered" evidence="2">
    <location>
        <begin position="321"/>
        <end position="342"/>
    </location>
</feature>
<dbReference type="SUPFAM" id="SSF55816">
    <property type="entry name" value="5'-nucleotidase (syn. UDP-sugar hydrolase), C-terminal domain"/>
    <property type="match status" value="1"/>
</dbReference>
<dbReference type="InterPro" id="IPR029052">
    <property type="entry name" value="Metallo-depent_PP-like"/>
</dbReference>
<dbReference type="PANTHER" id="PTHR11575:SF6">
    <property type="entry name" value="2',3'-CYCLIC-NUCLEOTIDE 2'-PHOSPHODIESTERASE_3'-NUCLEOTIDASE"/>
    <property type="match status" value="1"/>
</dbReference>
<dbReference type="PRINTS" id="PR01607">
    <property type="entry name" value="APYRASEFAMLY"/>
</dbReference>
<dbReference type="EC" id="3.1.4.16" evidence="4"/>
<dbReference type="GO" id="GO:0030288">
    <property type="term" value="C:outer membrane-bounded periplasmic space"/>
    <property type="evidence" value="ECO:0007669"/>
    <property type="project" value="TreeGrafter"/>
</dbReference>
<dbReference type="STRING" id="1123069.ruthe_02415"/>
<organism evidence="4 5">
    <name type="scientific">Rubellimicrobium thermophilum DSM 16684</name>
    <dbReference type="NCBI Taxonomy" id="1123069"/>
    <lineage>
        <taxon>Bacteria</taxon>
        <taxon>Pseudomonadati</taxon>
        <taxon>Pseudomonadota</taxon>
        <taxon>Alphaproteobacteria</taxon>
        <taxon>Rhodobacterales</taxon>
        <taxon>Roseobacteraceae</taxon>
        <taxon>Rubellimicrobium</taxon>
    </lineage>
</organism>
<evidence type="ECO:0000313" key="4">
    <source>
        <dbReference type="EMBL" id="EPX84203.1"/>
    </source>
</evidence>
<evidence type="ECO:0000256" key="1">
    <source>
        <dbReference type="RuleBase" id="RU362119"/>
    </source>
</evidence>
<dbReference type="InterPro" id="IPR008334">
    <property type="entry name" value="5'-Nucleotdase_C"/>
</dbReference>
<dbReference type="PANTHER" id="PTHR11575">
    <property type="entry name" value="5'-NUCLEOTIDASE-RELATED"/>
    <property type="match status" value="1"/>
</dbReference>
<evidence type="ECO:0000256" key="2">
    <source>
        <dbReference type="SAM" id="MobiDB-lite"/>
    </source>
</evidence>
<dbReference type="SUPFAM" id="SSF56300">
    <property type="entry name" value="Metallo-dependent phosphatases"/>
    <property type="match status" value="1"/>
</dbReference>
<accession>S9QX56</accession>
<dbReference type="Gene3D" id="3.90.780.10">
    <property type="entry name" value="5'-Nucleotidase, C-terminal domain"/>
    <property type="match status" value="1"/>
</dbReference>
<dbReference type="Gene3D" id="3.60.21.10">
    <property type="match status" value="1"/>
</dbReference>
<dbReference type="InterPro" id="IPR006179">
    <property type="entry name" value="5_nucleotidase/apyrase"/>
</dbReference>
<comment type="caution">
    <text evidence="4">The sequence shown here is derived from an EMBL/GenBank/DDBJ whole genome shotgun (WGS) entry which is preliminary data.</text>
</comment>
<dbReference type="EMBL" id="AOLV01000028">
    <property type="protein sequence ID" value="EPX84203.1"/>
    <property type="molecule type" value="Genomic_DNA"/>
</dbReference>
<dbReference type="GO" id="GO:0009166">
    <property type="term" value="P:nucleotide catabolic process"/>
    <property type="evidence" value="ECO:0007669"/>
    <property type="project" value="InterPro"/>
</dbReference>
<comment type="similarity">
    <text evidence="1">Belongs to the 5'-nucleotidase family.</text>
</comment>
<dbReference type="Pfam" id="PF02872">
    <property type="entry name" value="5_nucleotid_C"/>
    <property type="match status" value="1"/>
</dbReference>
<dbReference type="AlphaFoldDB" id="S9QX56"/>
<dbReference type="HOGENOM" id="CLU_005854_4_1_5"/>
<evidence type="ECO:0000259" key="3">
    <source>
        <dbReference type="Pfam" id="PF02872"/>
    </source>
</evidence>
<proteinExistence type="inferred from homology"/>